<keyword evidence="2" id="KW-0472">Membrane</keyword>
<evidence type="ECO:0000256" key="1">
    <source>
        <dbReference type="SAM" id="MobiDB-lite"/>
    </source>
</evidence>
<dbReference type="Proteomes" id="UP000198848">
    <property type="component" value="Unassembled WGS sequence"/>
</dbReference>
<proteinExistence type="predicted"/>
<evidence type="ECO:0000256" key="2">
    <source>
        <dbReference type="SAM" id="Phobius"/>
    </source>
</evidence>
<evidence type="ECO:0000313" key="5">
    <source>
        <dbReference type="Proteomes" id="UP000198848"/>
    </source>
</evidence>
<name>A0A1H0ZSE2_NATTX</name>
<feature type="transmembrane region" description="Helical" evidence="2">
    <location>
        <begin position="12"/>
        <end position="34"/>
    </location>
</feature>
<keyword evidence="2" id="KW-0812">Transmembrane</keyword>
<dbReference type="Pfam" id="PF09851">
    <property type="entry name" value="SHOCT"/>
    <property type="match status" value="1"/>
</dbReference>
<evidence type="ECO:0000259" key="3">
    <source>
        <dbReference type="Pfam" id="PF09851"/>
    </source>
</evidence>
<protein>
    <submittedName>
        <fullName evidence="4">Short C-terminal domain-containing protein</fullName>
    </submittedName>
</protein>
<reference evidence="5" key="1">
    <citation type="submission" date="2016-10" db="EMBL/GenBank/DDBJ databases">
        <authorList>
            <person name="Varghese N."/>
            <person name="Submissions S."/>
        </authorList>
    </citation>
    <scope>NUCLEOTIDE SEQUENCE [LARGE SCALE GENOMIC DNA]</scope>
    <source>
        <strain evidence="5">DSM 24767</strain>
    </source>
</reference>
<keyword evidence="2" id="KW-1133">Transmembrane helix</keyword>
<feature type="transmembrane region" description="Helical" evidence="2">
    <location>
        <begin position="40"/>
        <end position="61"/>
    </location>
</feature>
<evidence type="ECO:0000313" key="4">
    <source>
        <dbReference type="EMBL" id="SDQ30171.1"/>
    </source>
</evidence>
<feature type="region of interest" description="Disordered" evidence="1">
    <location>
        <begin position="65"/>
        <end position="84"/>
    </location>
</feature>
<feature type="compositionally biased region" description="Basic and acidic residues" evidence="1">
    <location>
        <begin position="123"/>
        <end position="139"/>
    </location>
</feature>
<keyword evidence="5" id="KW-1185">Reference proteome</keyword>
<gene>
    <name evidence="4" type="ORF">SAMN04489842_0408</name>
</gene>
<dbReference type="AlphaFoldDB" id="A0A1H0ZSE2"/>
<organism evidence="4 5">
    <name type="scientific">Natronobacterium texcoconense</name>
    <dbReference type="NCBI Taxonomy" id="1095778"/>
    <lineage>
        <taxon>Archaea</taxon>
        <taxon>Methanobacteriati</taxon>
        <taxon>Methanobacteriota</taxon>
        <taxon>Stenosarchaea group</taxon>
        <taxon>Halobacteria</taxon>
        <taxon>Halobacteriales</taxon>
        <taxon>Natrialbaceae</taxon>
        <taxon>Natronobacterium</taxon>
    </lineage>
</organism>
<sequence>MTQHSDWGDFPLTSAVATAITTLTVGLAMSLLFIGWSNFWILFVIGFACVLPVATQVTYWYETRAGDRNRDQNTSENSDQHGALETLRERYASGDIDEREFERRVERLVKTESVADAETAYRNTDRSSDEPSRQVERDY</sequence>
<accession>A0A1H0ZSE2</accession>
<feature type="domain" description="SHOCT" evidence="3">
    <location>
        <begin position="83"/>
        <end position="108"/>
    </location>
</feature>
<dbReference type="EMBL" id="FNLC01000001">
    <property type="protein sequence ID" value="SDQ30171.1"/>
    <property type="molecule type" value="Genomic_DNA"/>
</dbReference>
<feature type="region of interest" description="Disordered" evidence="1">
    <location>
        <begin position="116"/>
        <end position="139"/>
    </location>
</feature>
<dbReference type="InterPro" id="IPR018649">
    <property type="entry name" value="SHOCT"/>
</dbReference>